<dbReference type="PANTHER" id="PTHR44307">
    <property type="entry name" value="PHOSPHOETHANOLAMINE METHYLTRANSFERASE"/>
    <property type="match status" value="1"/>
</dbReference>
<dbReference type="Pfam" id="PF08241">
    <property type="entry name" value="Methyltransf_11"/>
    <property type="match status" value="1"/>
</dbReference>
<dbReference type="SUPFAM" id="SSF53335">
    <property type="entry name" value="S-adenosyl-L-methionine-dependent methyltransferases"/>
    <property type="match status" value="1"/>
</dbReference>
<dbReference type="GO" id="GO:0032259">
    <property type="term" value="P:methylation"/>
    <property type="evidence" value="ECO:0007669"/>
    <property type="project" value="UniProtKB-KW"/>
</dbReference>
<dbReference type="AlphaFoldDB" id="A0A5R9GAS8"/>
<dbReference type="CDD" id="cd02440">
    <property type="entry name" value="AdoMet_MTases"/>
    <property type="match status" value="1"/>
</dbReference>
<keyword evidence="3 6" id="KW-0808">Transferase</keyword>
<comment type="pathway">
    <text evidence="4">Phospholipid metabolism.</text>
</comment>
<dbReference type="Proteomes" id="UP000309676">
    <property type="component" value="Unassembled WGS sequence"/>
</dbReference>
<dbReference type="GO" id="GO:0008757">
    <property type="term" value="F:S-adenosylmethionine-dependent methyltransferase activity"/>
    <property type="evidence" value="ECO:0007669"/>
    <property type="project" value="InterPro"/>
</dbReference>
<feature type="domain" description="Methyltransferase type 11" evidence="5">
    <location>
        <begin position="74"/>
        <end position="167"/>
    </location>
</feature>
<evidence type="ECO:0000259" key="5">
    <source>
        <dbReference type="Pfam" id="PF08241"/>
    </source>
</evidence>
<organism evidence="6 7">
    <name type="scientific">Paenibacillus antri</name>
    <dbReference type="NCBI Taxonomy" id="2582848"/>
    <lineage>
        <taxon>Bacteria</taxon>
        <taxon>Bacillati</taxon>
        <taxon>Bacillota</taxon>
        <taxon>Bacilli</taxon>
        <taxon>Bacillales</taxon>
        <taxon>Paenibacillaceae</taxon>
        <taxon>Paenibacillus</taxon>
    </lineage>
</organism>
<sequence>MAESIDSLIRSTGPSFLPRYTRSWGYRSQKEGACSMEYLEMLARLGIGDAHPGGFAETVKQLRAYPLPPDAKVLEVGCGTGRTACYVAAQGHRVTGIDIRPDMIAKAKARAEKEKLTVEFRRGDATALPFPDESFDVVLVESVSIFTDTPQALREYYRVLRGGGRLFDREMIRRSSMPSEAHDAIARFYGISKLWEPEDWTVEARNAGFRPFHIDGPFPFPTGIEQKQLYKDEYQQIDTGSLFDVDIWEVTNAYDAIMGNSAEHLGYILLVGSKQSAASAAK</sequence>
<comment type="pathway">
    <text evidence="1">Lipid metabolism.</text>
</comment>
<evidence type="ECO:0000256" key="1">
    <source>
        <dbReference type="ARBA" id="ARBA00005189"/>
    </source>
</evidence>
<evidence type="ECO:0000313" key="7">
    <source>
        <dbReference type="Proteomes" id="UP000309676"/>
    </source>
</evidence>
<dbReference type="InterPro" id="IPR029063">
    <property type="entry name" value="SAM-dependent_MTases_sf"/>
</dbReference>
<comment type="caution">
    <text evidence="6">The sequence shown here is derived from an EMBL/GenBank/DDBJ whole genome shotgun (WGS) entry which is preliminary data.</text>
</comment>
<keyword evidence="7" id="KW-1185">Reference proteome</keyword>
<reference evidence="6 7" key="1">
    <citation type="submission" date="2019-05" db="EMBL/GenBank/DDBJ databases">
        <authorList>
            <person name="Narsing Rao M.P."/>
            <person name="Li W.J."/>
        </authorList>
    </citation>
    <scope>NUCLEOTIDE SEQUENCE [LARGE SCALE GENOMIC DNA]</scope>
    <source>
        <strain evidence="6 7">SYSU_K30003</strain>
    </source>
</reference>
<dbReference type="Gene3D" id="3.40.50.150">
    <property type="entry name" value="Vaccinia Virus protein VP39"/>
    <property type="match status" value="1"/>
</dbReference>
<evidence type="ECO:0000256" key="2">
    <source>
        <dbReference type="ARBA" id="ARBA00022603"/>
    </source>
</evidence>
<proteinExistence type="predicted"/>
<evidence type="ECO:0000256" key="4">
    <source>
        <dbReference type="ARBA" id="ARBA00025707"/>
    </source>
</evidence>
<dbReference type="InterPro" id="IPR013216">
    <property type="entry name" value="Methyltransf_11"/>
</dbReference>
<dbReference type="EMBL" id="VCIW01000009">
    <property type="protein sequence ID" value="TLS51426.1"/>
    <property type="molecule type" value="Genomic_DNA"/>
</dbReference>
<protein>
    <submittedName>
        <fullName evidence="6">Class I SAM-dependent methyltransferase</fullName>
    </submittedName>
</protein>
<name>A0A5R9GAS8_9BACL</name>
<evidence type="ECO:0000256" key="3">
    <source>
        <dbReference type="ARBA" id="ARBA00022679"/>
    </source>
</evidence>
<gene>
    <name evidence="6" type="ORF">FE782_15045</name>
</gene>
<keyword evidence="2 6" id="KW-0489">Methyltransferase</keyword>
<dbReference type="PANTHER" id="PTHR44307:SF2">
    <property type="entry name" value="PHOSPHOETHANOLAMINE METHYLTRANSFERASE ISOFORM X1"/>
    <property type="match status" value="1"/>
</dbReference>
<evidence type="ECO:0000313" key="6">
    <source>
        <dbReference type="EMBL" id="TLS51426.1"/>
    </source>
</evidence>
<accession>A0A5R9GAS8</accession>